<evidence type="ECO:0000259" key="2">
    <source>
        <dbReference type="PROSITE" id="PS50110"/>
    </source>
</evidence>
<dbReference type="KEGG" id="hqi:H9L05_17645"/>
<evidence type="ECO:0000256" key="1">
    <source>
        <dbReference type="PROSITE-ProRule" id="PRU00169"/>
    </source>
</evidence>
<dbReference type="SMART" id="SM00448">
    <property type="entry name" value="REC"/>
    <property type="match status" value="1"/>
</dbReference>
<dbReference type="InterPro" id="IPR052893">
    <property type="entry name" value="TCS_response_regulator"/>
</dbReference>
<dbReference type="GO" id="GO:0000160">
    <property type="term" value="P:phosphorelay signal transduction system"/>
    <property type="evidence" value="ECO:0007669"/>
    <property type="project" value="InterPro"/>
</dbReference>
<sequence>MEKLPCILLVDDDPINNFLNQRLLEDLAIADQLMVALNGQEAFALLDQQCPDAACPALILLDVNMPVMNGFEFLFSYQQLPLARKEAIVIIMLTTSVNSQDVERGQQLHVADFLTKPLTKEKVREMLRKHFGWQLTEGEMKHIS</sequence>
<dbReference type="RefSeq" id="WP_187732036.1">
    <property type="nucleotide sequence ID" value="NZ_BMFN01000003.1"/>
</dbReference>
<dbReference type="PANTHER" id="PTHR44520">
    <property type="entry name" value="RESPONSE REGULATOR RCP1-RELATED"/>
    <property type="match status" value="1"/>
</dbReference>
<reference evidence="3 4" key="1">
    <citation type="submission" date="2020-08" db="EMBL/GenBank/DDBJ databases">
        <title>Genome sequence of Hymenobacter qilianensis JCM 19763T.</title>
        <authorList>
            <person name="Hyun D.-W."/>
            <person name="Bae J.-W."/>
        </authorList>
    </citation>
    <scope>NUCLEOTIDE SEQUENCE [LARGE SCALE GENOMIC DNA]</scope>
    <source>
        <strain evidence="3 4">JCM 19763</strain>
    </source>
</reference>
<evidence type="ECO:0000313" key="3">
    <source>
        <dbReference type="EMBL" id="QNP51760.1"/>
    </source>
</evidence>
<name>A0A7H0GTZ4_9BACT</name>
<accession>A0A7H0GTZ4</accession>
<dbReference type="PROSITE" id="PS50110">
    <property type="entry name" value="RESPONSE_REGULATORY"/>
    <property type="match status" value="1"/>
</dbReference>
<dbReference type="Gene3D" id="3.40.50.2300">
    <property type="match status" value="1"/>
</dbReference>
<dbReference type="AlphaFoldDB" id="A0A7H0GTZ4"/>
<evidence type="ECO:0000313" key="4">
    <source>
        <dbReference type="Proteomes" id="UP000516093"/>
    </source>
</evidence>
<dbReference type="PANTHER" id="PTHR44520:SF2">
    <property type="entry name" value="RESPONSE REGULATOR RCP1"/>
    <property type="match status" value="1"/>
</dbReference>
<dbReference type="InterPro" id="IPR001789">
    <property type="entry name" value="Sig_transdc_resp-reg_receiver"/>
</dbReference>
<keyword evidence="1" id="KW-0597">Phosphoprotein</keyword>
<protein>
    <submittedName>
        <fullName evidence="3">Response regulator</fullName>
    </submittedName>
</protein>
<organism evidence="3 4">
    <name type="scientific">Hymenobacter qilianensis</name>
    <dbReference type="NCBI Taxonomy" id="1385715"/>
    <lineage>
        <taxon>Bacteria</taxon>
        <taxon>Pseudomonadati</taxon>
        <taxon>Bacteroidota</taxon>
        <taxon>Cytophagia</taxon>
        <taxon>Cytophagales</taxon>
        <taxon>Hymenobacteraceae</taxon>
        <taxon>Hymenobacter</taxon>
    </lineage>
</organism>
<dbReference type="Pfam" id="PF00072">
    <property type="entry name" value="Response_reg"/>
    <property type="match status" value="1"/>
</dbReference>
<dbReference type="EMBL" id="CP060784">
    <property type="protein sequence ID" value="QNP51760.1"/>
    <property type="molecule type" value="Genomic_DNA"/>
</dbReference>
<keyword evidence="4" id="KW-1185">Reference proteome</keyword>
<feature type="modified residue" description="4-aspartylphosphate" evidence="1">
    <location>
        <position position="62"/>
    </location>
</feature>
<feature type="domain" description="Response regulatory" evidence="2">
    <location>
        <begin position="6"/>
        <end position="131"/>
    </location>
</feature>
<dbReference type="SUPFAM" id="SSF52172">
    <property type="entry name" value="CheY-like"/>
    <property type="match status" value="1"/>
</dbReference>
<gene>
    <name evidence="3" type="ORF">H9L05_17645</name>
</gene>
<dbReference type="InterPro" id="IPR011006">
    <property type="entry name" value="CheY-like_superfamily"/>
</dbReference>
<proteinExistence type="predicted"/>
<dbReference type="Proteomes" id="UP000516093">
    <property type="component" value="Chromosome"/>
</dbReference>